<dbReference type="Pfam" id="PF05973">
    <property type="entry name" value="Gp49"/>
    <property type="match status" value="1"/>
</dbReference>
<dbReference type="InterPro" id="IPR009241">
    <property type="entry name" value="HigB-like"/>
</dbReference>
<dbReference type="AlphaFoldDB" id="A0A919KW44"/>
<evidence type="ECO:0000313" key="2">
    <source>
        <dbReference type="Proteomes" id="UP000617734"/>
    </source>
</evidence>
<dbReference type="GeneID" id="95354593"/>
<name>A0A919KW44_9ACTN</name>
<organism evidence="1 2">
    <name type="scientific">Kitasatospora indigofera</name>
    <dbReference type="NCBI Taxonomy" id="67307"/>
    <lineage>
        <taxon>Bacteria</taxon>
        <taxon>Bacillati</taxon>
        <taxon>Actinomycetota</taxon>
        <taxon>Actinomycetes</taxon>
        <taxon>Kitasatosporales</taxon>
        <taxon>Streptomycetaceae</taxon>
        <taxon>Kitasatospora</taxon>
    </lineage>
</organism>
<accession>A0A919KW44</accession>
<evidence type="ECO:0008006" key="3">
    <source>
        <dbReference type="Google" id="ProtNLM"/>
    </source>
</evidence>
<reference evidence="1" key="2">
    <citation type="submission" date="2020-09" db="EMBL/GenBank/DDBJ databases">
        <authorList>
            <person name="Sun Q."/>
            <person name="Ohkuma M."/>
        </authorList>
    </citation>
    <scope>NUCLEOTIDE SEQUENCE</scope>
    <source>
        <strain evidence="1">JCM 4646</strain>
    </source>
</reference>
<keyword evidence="2" id="KW-1185">Reference proteome</keyword>
<gene>
    <name evidence="1" type="ORF">GCM10018781_41950</name>
</gene>
<sequence>MWEITLLAPAEEWYLQICGEDPKTASNILEALDPLAAVGPTLGRPAVDRIHRSRLHNLKELRPGSSGASEVRLLFVFDADREAIVLVAGDKSGRWSQWYEEAIPLAETRYADLVDEQRKESGR</sequence>
<reference evidence="1" key="1">
    <citation type="journal article" date="2014" name="Int. J. Syst. Evol. Microbiol.">
        <title>Complete genome sequence of Corynebacterium casei LMG S-19264T (=DSM 44701T), isolated from a smear-ripened cheese.</title>
        <authorList>
            <consortium name="US DOE Joint Genome Institute (JGI-PGF)"/>
            <person name="Walter F."/>
            <person name="Albersmeier A."/>
            <person name="Kalinowski J."/>
            <person name="Ruckert C."/>
        </authorList>
    </citation>
    <scope>NUCLEOTIDE SEQUENCE</scope>
    <source>
        <strain evidence="1">JCM 4646</strain>
    </source>
</reference>
<dbReference type="RefSeq" id="WP_190212416.1">
    <property type="nucleotide sequence ID" value="NZ_BNBO01000023.1"/>
</dbReference>
<proteinExistence type="predicted"/>
<evidence type="ECO:0000313" key="1">
    <source>
        <dbReference type="EMBL" id="GHH74713.1"/>
    </source>
</evidence>
<protein>
    <recommendedName>
        <fullName evidence="3">Addiction module toxin RelE</fullName>
    </recommendedName>
</protein>
<dbReference type="Proteomes" id="UP000617734">
    <property type="component" value="Unassembled WGS sequence"/>
</dbReference>
<dbReference type="EMBL" id="BNBO01000023">
    <property type="protein sequence ID" value="GHH74713.1"/>
    <property type="molecule type" value="Genomic_DNA"/>
</dbReference>
<comment type="caution">
    <text evidence="1">The sequence shown here is derived from an EMBL/GenBank/DDBJ whole genome shotgun (WGS) entry which is preliminary data.</text>
</comment>